<dbReference type="PROSITE" id="PS00108">
    <property type="entry name" value="PROTEIN_KINASE_ST"/>
    <property type="match status" value="1"/>
</dbReference>
<evidence type="ECO:0000259" key="9">
    <source>
        <dbReference type="PROSITE" id="PS50011"/>
    </source>
</evidence>
<evidence type="ECO:0000256" key="6">
    <source>
        <dbReference type="ARBA" id="ARBA00022840"/>
    </source>
</evidence>
<gene>
    <name evidence="10" type="ORF">CB5_LOCUS25729</name>
</gene>
<dbReference type="GO" id="GO:0005524">
    <property type="term" value="F:ATP binding"/>
    <property type="evidence" value="ECO:0007669"/>
    <property type="project" value="UniProtKB-KW"/>
</dbReference>
<dbReference type="SMART" id="SM00220">
    <property type="entry name" value="S_TKc"/>
    <property type="match status" value="1"/>
</dbReference>
<evidence type="ECO:0000256" key="1">
    <source>
        <dbReference type="ARBA" id="ARBA00004167"/>
    </source>
</evidence>
<keyword evidence="8" id="KW-0472">Membrane</keyword>
<sequence>MKRPTMVLYITICCVAFVISKIVISCLLYKKWARKRRIIENSLSGGKMVMFRSTTTQSLCAKFLMRKTMKLSNKDILGSGGYGTVNIVPLHGYYIAPQFNLLIYELMPNGSLDTLLHGKSSKQETLDWATRYKIAVGAARGLSYLHHDCIPRIIHRDIKSSNILLDQNMEARVSDFGLATLMEANQSHVSTVVAGTFGYLAPEYFDTGKATTKGDVYSFGVVLLELLTGKRPTDESFIENGTKLVTWVKEIVEGTREEHAIDDALECFPLEEVKKVFNVAEKCLESDPSKRATMAEVLKMIE</sequence>
<keyword evidence="5" id="KW-0418">Kinase</keyword>
<keyword evidence="2" id="KW-0723">Serine/threonine-protein kinase</keyword>
<dbReference type="EMBL" id="LR862136">
    <property type="protein sequence ID" value="CAD1842518.1"/>
    <property type="molecule type" value="Genomic_DNA"/>
</dbReference>
<dbReference type="PANTHER" id="PTHR47989:SF65">
    <property type="entry name" value="PROTEIN KINASE DOMAIN-CONTAINING PROTEIN"/>
    <property type="match status" value="1"/>
</dbReference>
<protein>
    <recommendedName>
        <fullName evidence="9">Protein kinase domain-containing protein</fullName>
    </recommendedName>
</protein>
<dbReference type="InterPro" id="IPR000719">
    <property type="entry name" value="Prot_kinase_dom"/>
</dbReference>
<keyword evidence="6" id="KW-0067">ATP-binding</keyword>
<feature type="domain" description="Protein kinase" evidence="9">
    <location>
        <begin position="36"/>
        <end position="302"/>
    </location>
</feature>
<name>A0A6V7QHK6_ANACO</name>
<accession>A0A6V7QHK6</accession>
<evidence type="ECO:0000256" key="2">
    <source>
        <dbReference type="ARBA" id="ARBA00022527"/>
    </source>
</evidence>
<evidence type="ECO:0000256" key="7">
    <source>
        <dbReference type="ARBA" id="ARBA00023170"/>
    </source>
</evidence>
<keyword evidence="5" id="KW-0808">Transferase</keyword>
<keyword evidence="3" id="KW-0597">Phosphoprotein</keyword>
<feature type="transmembrane region" description="Helical" evidence="8">
    <location>
        <begin position="6"/>
        <end position="29"/>
    </location>
</feature>
<evidence type="ECO:0000256" key="3">
    <source>
        <dbReference type="ARBA" id="ARBA00022553"/>
    </source>
</evidence>
<dbReference type="InterPro" id="IPR008271">
    <property type="entry name" value="Ser/Thr_kinase_AS"/>
</dbReference>
<comment type="subcellular location">
    <subcellularLocation>
        <location evidence="1">Membrane</location>
        <topology evidence="1">Single-pass membrane protein</topology>
    </subcellularLocation>
</comment>
<proteinExistence type="predicted"/>
<organism evidence="10">
    <name type="scientific">Ananas comosus var. bracteatus</name>
    <name type="common">red pineapple</name>
    <dbReference type="NCBI Taxonomy" id="296719"/>
    <lineage>
        <taxon>Eukaryota</taxon>
        <taxon>Viridiplantae</taxon>
        <taxon>Streptophyta</taxon>
        <taxon>Embryophyta</taxon>
        <taxon>Tracheophyta</taxon>
        <taxon>Spermatophyta</taxon>
        <taxon>Magnoliopsida</taxon>
        <taxon>Liliopsida</taxon>
        <taxon>Poales</taxon>
        <taxon>Bromeliaceae</taxon>
        <taxon>Bromelioideae</taxon>
        <taxon>Ananas</taxon>
    </lineage>
</organism>
<dbReference type="GO" id="GO:0004674">
    <property type="term" value="F:protein serine/threonine kinase activity"/>
    <property type="evidence" value="ECO:0007669"/>
    <property type="project" value="UniProtKB-KW"/>
</dbReference>
<keyword evidence="8" id="KW-1133">Transmembrane helix</keyword>
<evidence type="ECO:0000256" key="5">
    <source>
        <dbReference type="ARBA" id="ARBA00022777"/>
    </source>
</evidence>
<keyword evidence="8" id="KW-0812">Transmembrane</keyword>
<dbReference type="Pfam" id="PF00069">
    <property type="entry name" value="Pkinase"/>
    <property type="match status" value="1"/>
</dbReference>
<dbReference type="FunFam" id="1.10.510.10:FF:000146">
    <property type="entry name" value="LRR receptor-like serine/threonine-protein kinase IOS1"/>
    <property type="match status" value="1"/>
</dbReference>
<keyword evidence="7" id="KW-0675">Receptor</keyword>
<dbReference type="SUPFAM" id="SSF56112">
    <property type="entry name" value="Protein kinase-like (PK-like)"/>
    <property type="match status" value="1"/>
</dbReference>
<reference evidence="10" key="1">
    <citation type="submission" date="2020-07" db="EMBL/GenBank/DDBJ databases">
        <authorList>
            <person name="Lin J."/>
        </authorList>
    </citation>
    <scope>NUCLEOTIDE SEQUENCE</scope>
</reference>
<dbReference type="InterPro" id="IPR011009">
    <property type="entry name" value="Kinase-like_dom_sf"/>
</dbReference>
<dbReference type="GO" id="GO:0016020">
    <property type="term" value="C:membrane"/>
    <property type="evidence" value="ECO:0007669"/>
    <property type="project" value="UniProtKB-SubCell"/>
</dbReference>
<dbReference type="PANTHER" id="PTHR47989">
    <property type="entry name" value="OS01G0750732 PROTEIN"/>
    <property type="match status" value="1"/>
</dbReference>
<keyword evidence="4" id="KW-0547">Nucleotide-binding</keyword>
<dbReference type="PROSITE" id="PS50011">
    <property type="entry name" value="PROTEIN_KINASE_DOM"/>
    <property type="match status" value="1"/>
</dbReference>
<evidence type="ECO:0000256" key="8">
    <source>
        <dbReference type="SAM" id="Phobius"/>
    </source>
</evidence>
<evidence type="ECO:0000256" key="4">
    <source>
        <dbReference type="ARBA" id="ARBA00022741"/>
    </source>
</evidence>
<dbReference type="Gene3D" id="1.10.510.10">
    <property type="entry name" value="Transferase(Phosphotransferase) domain 1"/>
    <property type="match status" value="1"/>
</dbReference>
<dbReference type="AlphaFoldDB" id="A0A6V7QHK6"/>
<evidence type="ECO:0000313" key="10">
    <source>
        <dbReference type="EMBL" id="CAD1842518.1"/>
    </source>
</evidence>